<dbReference type="SUPFAM" id="SSF55136">
    <property type="entry name" value="Probable bacterial effector-binding domain"/>
    <property type="match status" value="1"/>
</dbReference>
<dbReference type="Gene3D" id="1.10.10.60">
    <property type="entry name" value="Homeodomain-like"/>
    <property type="match status" value="2"/>
</dbReference>
<dbReference type="Pfam" id="PF12833">
    <property type="entry name" value="HTH_18"/>
    <property type="match status" value="1"/>
</dbReference>
<dbReference type="AlphaFoldDB" id="A0A1B8HE52"/>
<evidence type="ECO:0000313" key="5">
    <source>
        <dbReference type="EMBL" id="OBU07356.1"/>
    </source>
</evidence>
<keyword evidence="2" id="KW-0238">DNA-binding</keyword>
<organism evidence="5 6">
    <name type="scientific">Morganella psychrotolerans</name>
    <dbReference type="NCBI Taxonomy" id="368603"/>
    <lineage>
        <taxon>Bacteria</taxon>
        <taxon>Pseudomonadati</taxon>
        <taxon>Pseudomonadota</taxon>
        <taxon>Gammaproteobacteria</taxon>
        <taxon>Enterobacterales</taxon>
        <taxon>Morganellaceae</taxon>
        <taxon>Morganella</taxon>
    </lineage>
</organism>
<dbReference type="EMBL" id="LZEX01000012">
    <property type="protein sequence ID" value="OBU07356.1"/>
    <property type="molecule type" value="Genomic_DNA"/>
</dbReference>
<dbReference type="InterPro" id="IPR009057">
    <property type="entry name" value="Homeodomain-like_sf"/>
</dbReference>
<dbReference type="InterPro" id="IPR050959">
    <property type="entry name" value="MarA-like"/>
</dbReference>
<dbReference type="STRING" id="368603.AYY16_07345"/>
<evidence type="ECO:0000256" key="2">
    <source>
        <dbReference type="ARBA" id="ARBA00023125"/>
    </source>
</evidence>
<dbReference type="InterPro" id="IPR029441">
    <property type="entry name" value="Cass2"/>
</dbReference>
<dbReference type="Gene3D" id="3.20.80.10">
    <property type="entry name" value="Regulatory factor, effector binding domain"/>
    <property type="match status" value="1"/>
</dbReference>
<dbReference type="SMART" id="SM00342">
    <property type="entry name" value="HTH_ARAC"/>
    <property type="match status" value="1"/>
</dbReference>
<dbReference type="GO" id="GO:0043565">
    <property type="term" value="F:sequence-specific DNA binding"/>
    <property type="evidence" value="ECO:0007669"/>
    <property type="project" value="InterPro"/>
</dbReference>
<reference evidence="5 6" key="1">
    <citation type="submission" date="2016-06" db="EMBL/GenBank/DDBJ databases">
        <authorList>
            <person name="Kjaerup R.B."/>
            <person name="Dalgaard T.S."/>
            <person name="Juul-Madsen H.R."/>
        </authorList>
    </citation>
    <scope>NUCLEOTIDE SEQUENCE [LARGE SCALE GENOMIC DNA]</scope>
    <source>
        <strain evidence="5 6">GCSL-Mp3</strain>
    </source>
</reference>
<evidence type="ECO:0000259" key="4">
    <source>
        <dbReference type="PROSITE" id="PS01124"/>
    </source>
</evidence>
<evidence type="ECO:0000313" key="6">
    <source>
        <dbReference type="Proteomes" id="UP000092247"/>
    </source>
</evidence>
<evidence type="ECO:0000256" key="3">
    <source>
        <dbReference type="ARBA" id="ARBA00023163"/>
    </source>
</evidence>
<dbReference type="PANTHER" id="PTHR47504:SF5">
    <property type="entry name" value="RIGHT ORIGIN-BINDING PROTEIN"/>
    <property type="match status" value="1"/>
</dbReference>
<dbReference type="SUPFAM" id="SSF46689">
    <property type="entry name" value="Homeodomain-like"/>
    <property type="match status" value="2"/>
</dbReference>
<keyword evidence="1" id="KW-0805">Transcription regulation</keyword>
<comment type="caution">
    <text evidence="5">The sequence shown here is derived from an EMBL/GenBank/DDBJ whole genome shotgun (WGS) entry which is preliminary data.</text>
</comment>
<protein>
    <submittedName>
        <fullName evidence="5">Right origin-binding protein</fullName>
    </submittedName>
</protein>
<accession>A0A1B8HE52</accession>
<dbReference type="Proteomes" id="UP000092247">
    <property type="component" value="Unassembled WGS sequence"/>
</dbReference>
<dbReference type="InterPro" id="IPR018060">
    <property type="entry name" value="HTH_AraC"/>
</dbReference>
<dbReference type="PANTHER" id="PTHR47504">
    <property type="entry name" value="RIGHT ORIGIN-BINDING PROTEIN"/>
    <property type="match status" value="1"/>
</dbReference>
<dbReference type="PROSITE" id="PS01124">
    <property type="entry name" value="HTH_ARAC_FAMILY_2"/>
    <property type="match status" value="1"/>
</dbReference>
<name>A0A1B8HE52_9GAMM</name>
<dbReference type="InterPro" id="IPR011256">
    <property type="entry name" value="Reg_factor_effector_dom_sf"/>
</dbReference>
<dbReference type="Pfam" id="PF14526">
    <property type="entry name" value="Cass2"/>
    <property type="match status" value="1"/>
</dbReference>
<gene>
    <name evidence="5" type="ORF">AYY17_04945</name>
</gene>
<sequence length="304" mass="35321">MNIDNIREDIIKSLVLWIEQNLESDLSLDIVAQRSGYSKWHLQRLFKIHTGMVLGKYIRSRRLSCAARALRITNSSILDISLKFRFDSQQTFCRAFKSQFMITPSGYRKKIGWDTTGFCFPLRPERNIHIQSDLVVLPDLKLLGADHYYQNNTTGPHTKTTPFRRRFWHQFLSHVDTIPCDLYAMHAPSVSSVDDINYIYTTAIAEALLPKQLPRSTVLSGRVLKGGHYLRIKIRPETLTENMNGYNDIIHSVYEKILPEFNLLRRKGADIEHYKLTAPYTYNDFMTNGLPFLKEINYFIPVIS</sequence>
<dbReference type="GO" id="GO:0003700">
    <property type="term" value="F:DNA-binding transcription factor activity"/>
    <property type="evidence" value="ECO:0007669"/>
    <property type="project" value="InterPro"/>
</dbReference>
<dbReference type="RefSeq" id="WP_067423386.1">
    <property type="nucleotide sequence ID" value="NZ_LZEX01000012.1"/>
</dbReference>
<proteinExistence type="predicted"/>
<evidence type="ECO:0000256" key="1">
    <source>
        <dbReference type="ARBA" id="ARBA00023015"/>
    </source>
</evidence>
<feature type="domain" description="HTH araC/xylS-type" evidence="4">
    <location>
        <begin position="12"/>
        <end position="110"/>
    </location>
</feature>
<keyword evidence="3" id="KW-0804">Transcription</keyword>